<evidence type="ECO:0000259" key="5">
    <source>
        <dbReference type="PROSITE" id="PS50931"/>
    </source>
</evidence>
<dbReference type="PANTHER" id="PTHR30118:SF15">
    <property type="entry name" value="TRANSCRIPTIONAL REGULATORY PROTEIN"/>
    <property type="match status" value="1"/>
</dbReference>
<dbReference type="Proteomes" id="UP000252795">
    <property type="component" value="Unassembled WGS sequence"/>
</dbReference>
<organism evidence="7 8">
    <name type="scientific">Marinobacter nauticus</name>
    <name type="common">Marinobacter hydrocarbonoclasticus</name>
    <name type="synonym">Marinobacter aquaeolei</name>
    <dbReference type="NCBI Taxonomy" id="2743"/>
    <lineage>
        <taxon>Bacteria</taxon>
        <taxon>Pseudomonadati</taxon>
        <taxon>Pseudomonadota</taxon>
        <taxon>Gammaproteobacteria</taxon>
        <taxon>Pseudomonadales</taxon>
        <taxon>Marinobacteraceae</taxon>
        <taxon>Marinobacter</taxon>
    </lineage>
</organism>
<comment type="similarity">
    <text evidence="1">Belongs to the LysR transcriptional regulatory family.</text>
</comment>
<dbReference type="GeneID" id="31821408"/>
<dbReference type="PRINTS" id="PR00039">
    <property type="entry name" value="HTHLYSR"/>
</dbReference>
<dbReference type="Gene3D" id="1.10.10.10">
    <property type="entry name" value="Winged helix-like DNA-binding domain superfamily/Winged helix DNA-binding domain"/>
    <property type="match status" value="1"/>
</dbReference>
<protein>
    <submittedName>
        <fullName evidence="7">Transcriptional regulator</fullName>
    </submittedName>
</protein>
<evidence type="ECO:0000313" key="9">
    <source>
        <dbReference type="Proteomes" id="UP000253065"/>
    </source>
</evidence>
<dbReference type="InterPro" id="IPR036390">
    <property type="entry name" value="WH_DNA-bd_sf"/>
</dbReference>
<evidence type="ECO:0000256" key="1">
    <source>
        <dbReference type="ARBA" id="ARBA00009437"/>
    </source>
</evidence>
<gene>
    <name evidence="7" type="ORF">DET51_105340</name>
    <name evidence="6" type="ORF">DET64_105341</name>
</gene>
<comment type="caution">
    <text evidence="7">The sequence shown here is derived from an EMBL/GenBank/DDBJ whole genome shotgun (WGS) entry which is preliminary data.</text>
</comment>
<proteinExistence type="inferred from homology"/>
<dbReference type="Pfam" id="PF03466">
    <property type="entry name" value="LysR_substrate"/>
    <property type="match status" value="1"/>
</dbReference>
<keyword evidence="3" id="KW-0238">DNA-binding</keyword>
<dbReference type="Gene3D" id="3.40.190.10">
    <property type="entry name" value="Periplasmic binding protein-like II"/>
    <property type="match status" value="2"/>
</dbReference>
<dbReference type="GO" id="GO:0003700">
    <property type="term" value="F:DNA-binding transcription factor activity"/>
    <property type="evidence" value="ECO:0007669"/>
    <property type="project" value="InterPro"/>
</dbReference>
<evidence type="ECO:0000313" key="7">
    <source>
        <dbReference type="EMBL" id="RCW34960.1"/>
    </source>
</evidence>
<dbReference type="AlphaFoldDB" id="A0A368V3V5"/>
<reference evidence="7 8" key="1">
    <citation type="submission" date="2018-07" db="EMBL/GenBank/DDBJ databases">
        <title>Freshwater and sediment microbial communities from various areas in North America, analyzing microbe dynamics in response to fracking.</title>
        <authorList>
            <person name="Lamendella R."/>
        </authorList>
    </citation>
    <scope>NUCLEOTIDE SEQUENCE [LARGE SCALE GENOMIC DNA]</scope>
    <source>
        <strain evidence="7 8">114E</strain>
        <strain evidence="6 9">114E_o</strain>
    </source>
</reference>
<dbReference type="InterPro" id="IPR005119">
    <property type="entry name" value="LysR_subst-bd"/>
</dbReference>
<dbReference type="InterPro" id="IPR000847">
    <property type="entry name" value="LysR_HTH_N"/>
</dbReference>
<dbReference type="Pfam" id="PF00126">
    <property type="entry name" value="HTH_1"/>
    <property type="match status" value="1"/>
</dbReference>
<dbReference type="EMBL" id="QNSA01000005">
    <property type="protein sequence ID" value="RBP74211.1"/>
    <property type="molecule type" value="Genomic_DNA"/>
</dbReference>
<name>A0A368V3V5_MARNT</name>
<evidence type="ECO:0000256" key="2">
    <source>
        <dbReference type="ARBA" id="ARBA00023015"/>
    </source>
</evidence>
<dbReference type="SUPFAM" id="SSF46785">
    <property type="entry name" value="Winged helix' DNA-binding domain"/>
    <property type="match status" value="1"/>
</dbReference>
<evidence type="ECO:0000256" key="3">
    <source>
        <dbReference type="ARBA" id="ARBA00023125"/>
    </source>
</evidence>
<dbReference type="RefSeq" id="WP_014421608.1">
    <property type="nucleotide sequence ID" value="NZ_CALIOX010000011.1"/>
</dbReference>
<dbReference type="EMBL" id="QPJB01000005">
    <property type="protein sequence ID" value="RCW34960.1"/>
    <property type="molecule type" value="Genomic_DNA"/>
</dbReference>
<accession>A0A368V3V5</accession>
<feature type="domain" description="HTH lysR-type" evidence="5">
    <location>
        <begin position="4"/>
        <end position="61"/>
    </location>
</feature>
<keyword evidence="4" id="KW-0804">Transcription</keyword>
<keyword evidence="9" id="KW-1185">Reference proteome</keyword>
<dbReference type="InterPro" id="IPR037402">
    <property type="entry name" value="YidZ_PBP2"/>
</dbReference>
<dbReference type="Proteomes" id="UP000253065">
    <property type="component" value="Unassembled WGS sequence"/>
</dbReference>
<dbReference type="SUPFAM" id="SSF53850">
    <property type="entry name" value="Periplasmic binding protein-like II"/>
    <property type="match status" value="1"/>
</dbReference>
<dbReference type="InterPro" id="IPR036388">
    <property type="entry name" value="WH-like_DNA-bd_sf"/>
</dbReference>
<evidence type="ECO:0000256" key="4">
    <source>
        <dbReference type="ARBA" id="ARBA00023163"/>
    </source>
</evidence>
<dbReference type="CDD" id="cd08417">
    <property type="entry name" value="PBP2_Nitroaromatics_like"/>
    <property type="match status" value="1"/>
</dbReference>
<evidence type="ECO:0000313" key="6">
    <source>
        <dbReference type="EMBL" id="RBP74211.1"/>
    </source>
</evidence>
<dbReference type="InterPro" id="IPR050389">
    <property type="entry name" value="LysR-type_TF"/>
</dbReference>
<dbReference type="PANTHER" id="PTHR30118">
    <property type="entry name" value="HTH-TYPE TRANSCRIPTIONAL REGULATOR LEUO-RELATED"/>
    <property type="match status" value="1"/>
</dbReference>
<keyword evidence="2" id="KW-0805">Transcription regulation</keyword>
<dbReference type="PROSITE" id="PS50931">
    <property type="entry name" value="HTH_LYSR"/>
    <property type="match status" value="1"/>
</dbReference>
<dbReference type="GO" id="GO:0003677">
    <property type="term" value="F:DNA binding"/>
    <property type="evidence" value="ECO:0007669"/>
    <property type="project" value="UniProtKB-KW"/>
</dbReference>
<sequence>MKTQELQLLYIFDAIMTERSVTRAADRLAMTQPAVSNAISRMRQIWNDPLFVRKGRNIEPTSYALSLWHQVGDHMYALTNAVSATQFDPATSKRKFRIAVTDVTVEMIWRQLIELLERDAPGVDVHAVPYTPEGTYDDLREAHVDLAVGMLTQHDHSLRSTWLFEGGYVLAMRADHPLAGRQITMEEFLEARHLLVTMSGDAHGFVDSYLDQKGYSRRIAATVNHFSIVPQILRESNLITAVPELISQDCGFVDGLWMGQLPFEVDPTSLYLIWHTRHDRDPGIVWLRNHVERLLRERWHDIMTSSPCGHSTVKAIA</sequence>
<evidence type="ECO:0000313" key="8">
    <source>
        <dbReference type="Proteomes" id="UP000252795"/>
    </source>
</evidence>